<accession>A0AA43S523</accession>
<dbReference type="PANTHER" id="PTHR39335:SF1">
    <property type="entry name" value="BLL4220 PROTEIN"/>
    <property type="match status" value="1"/>
</dbReference>
<gene>
    <name evidence="2" type="ORF">M2127_001239</name>
</gene>
<keyword evidence="3" id="KW-1185">Reference proteome</keyword>
<dbReference type="RefSeq" id="WP_076023455.1">
    <property type="nucleotide sequence ID" value="NZ_JARXXW010000004.1"/>
</dbReference>
<evidence type="ECO:0000313" key="2">
    <source>
        <dbReference type="EMBL" id="MDH6503935.1"/>
    </source>
</evidence>
<dbReference type="PANTHER" id="PTHR39335">
    <property type="entry name" value="BLL4220 PROTEIN"/>
    <property type="match status" value="1"/>
</dbReference>
<dbReference type="AlphaFoldDB" id="A0AA43S523"/>
<dbReference type="Pfam" id="PF03640">
    <property type="entry name" value="Lipoprotein_15"/>
    <property type="match status" value="2"/>
</dbReference>
<evidence type="ECO:0000313" key="3">
    <source>
        <dbReference type="Proteomes" id="UP001161160"/>
    </source>
</evidence>
<comment type="caution">
    <text evidence="2">The sequence shown here is derived from an EMBL/GenBank/DDBJ whole genome shotgun (WGS) entry which is preliminary data.</text>
</comment>
<dbReference type="EMBL" id="JARXYA010000005">
    <property type="protein sequence ID" value="MDH6503935.1"/>
    <property type="molecule type" value="Genomic_DNA"/>
</dbReference>
<protein>
    <submittedName>
        <fullName evidence="2">Lipoprotein with Yx(FWY)xxD motif</fullName>
    </submittedName>
</protein>
<keyword evidence="2" id="KW-0449">Lipoprotein</keyword>
<dbReference type="PIRSF" id="PIRSF029720">
    <property type="entry name" value="UCP029720"/>
    <property type="match status" value="1"/>
</dbReference>
<dbReference type="Proteomes" id="UP001161160">
    <property type="component" value="Unassembled WGS sequence"/>
</dbReference>
<dbReference type="GO" id="GO:0043448">
    <property type="term" value="P:alkane catabolic process"/>
    <property type="evidence" value="ECO:0007669"/>
    <property type="project" value="TreeGrafter"/>
</dbReference>
<evidence type="ECO:0000256" key="1">
    <source>
        <dbReference type="SAM" id="SignalP"/>
    </source>
</evidence>
<dbReference type="PROSITE" id="PS51257">
    <property type="entry name" value="PROKAR_LIPOPROTEIN"/>
    <property type="match status" value="1"/>
</dbReference>
<organism evidence="2 3">
    <name type="scientific">Polynucleobacter sphagniphilus</name>
    <dbReference type="NCBI Taxonomy" id="1743169"/>
    <lineage>
        <taxon>Bacteria</taxon>
        <taxon>Pseudomonadati</taxon>
        <taxon>Pseudomonadota</taxon>
        <taxon>Betaproteobacteria</taxon>
        <taxon>Burkholderiales</taxon>
        <taxon>Burkholderiaceae</taxon>
        <taxon>Polynucleobacter</taxon>
    </lineage>
</organism>
<keyword evidence="1" id="KW-0732">Signal</keyword>
<sequence length="132" mass="14532">MNFQWKVLGGICFAIALSACSTTPDVATPSSDFMKINNGIMTSSYGKTVYTFDKDQPASGVSECVMTCATNWPPVYVEPGIKVSGDFNFITRKDGQKQLTYKGKPLYFYAKDSKPGDQLGENVNNVWHVVKP</sequence>
<dbReference type="InterPro" id="IPR014558">
    <property type="entry name" value="UCP029720"/>
</dbReference>
<feature type="signal peptide" evidence="1">
    <location>
        <begin position="1"/>
        <end position="27"/>
    </location>
</feature>
<feature type="chain" id="PRO_5041427743" evidence="1">
    <location>
        <begin position="28"/>
        <end position="132"/>
    </location>
</feature>
<name>A0AA43S523_9BURK</name>
<proteinExistence type="predicted"/>
<reference evidence="2" key="1">
    <citation type="submission" date="2023-04" db="EMBL/GenBank/DDBJ databases">
        <title>Genome Encyclopedia of Bacteria and Archaea VI: Functional Genomics of Type Strains.</title>
        <authorList>
            <person name="Whitman W."/>
        </authorList>
    </citation>
    <scope>NUCLEOTIDE SEQUENCE</scope>
    <source>
        <strain evidence="2">Enz.4-51</strain>
    </source>
</reference>
<dbReference type="InterPro" id="IPR005297">
    <property type="entry name" value="Lipoprotein_repeat"/>
</dbReference>